<reference evidence="3" key="1">
    <citation type="journal article" date="2013" name="Genome Announc.">
        <title>Draft Genome Sequence of the Dimorphic Prosthecate Bacterium Brevundimonas abyssalis TAR-001T.</title>
        <authorList>
            <person name="Tsubouchi T."/>
            <person name="Nishi S."/>
            <person name="Usui K."/>
            <person name="Shimane Y."/>
            <person name="Takaki Y."/>
            <person name="Maruyama T."/>
            <person name="Hatada Y."/>
        </authorList>
    </citation>
    <scope>NUCLEOTIDE SEQUENCE [LARGE SCALE GENOMIC DNA]</scope>
    <source>
        <strain evidence="3">TAR-001</strain>
    </source>
</reference>
<proteinExistence type="predicted"/>
<organism evidence="2 3">
    <name type="scientific">Brevundimonas abyssalis TAR-001</name>
    <dbReference type="NCBI Taxonomy" id="1391729"/>
    <lineage>
        <taxon>Bacteria</taxon>
        <taxon>Pseudomonadati</taxon>
        <taxon>Pseudomonadota</taxon>
        <taxon>Alphaproteobacteria</taxon>
        <taxon>Caulobacterales</taxon>
        <taxon>Caulobacteraceae</taxon>
        <taxon>Brevundimonas</taxon>
    </lineage>
</organism>
<sequence>MRSSAVFARKAMHSNKKAADPAAAAPRSVVRRPSITM</sequence>
<evidence type="ECO:0000256" key="1">
    <source>
        <dbReference type="SAM" id="MobiDB-lite"/>
    </source>
</evidence>
<feature type="compositionally biased region" description="Low complexity" evidence="1">
    <location>
        <begin position="20"/>
        <end position="37"/>
    </location>
</feature>
<evidence type="ECO:0000313" key="3">
    <source>
        <dbReference type="Proteomes" id="UP000016569"/>
    </source>
</evidence>
<keyword evidence="3" id="KW-1185">Reference proteome</keyword>
<feature type="region of interest" description="Disordered" evidence="1">
    <location>
        <begin position="1"/>
        <end position="37"/>
    </location>
</feature>
<evidence type="ECO:0000313" key="2">
    <source>
        <dbReference type="EMBL" id="GAD60619.1"/>
    </source>
</evidence>
<name>A0A8E0NE44_9CAUL</name>
<dbReference type="AlphaFoldDB" id="A0A8E0NE44"/>
<dbReference type="EMBL" id="BATC01000095">
    <property type="protein sequence ID" value="GAD60619.1"/>
    <property type="molecule type" value="Genomic_DNA"/>
</dbReference>
<protein>
    <submittedName>
        <fullName evidence="2">Uncharacterized protein</fullName>
    </submittedName>
</protein>
<comment type="caution">
    <text evidence="2">The sequence shown here is derived from an EMBL/GenBank/DDBJ whole genome shotgun (WGS) entry which is preliminary data.</text>
</comment>
<accession>A0A8E0NE44</accession>
<dbReference type="Proteomes" id="UP000016569">
    <property type="component" value="Unassembled WGS sequence"/>
</dbReference>
<gene>
    <name evidence="2" type="ORF">MBEBAB_2869</name>
</gene>